<dbReference type="EMBL" id="JBHSCL010000003">
    <property type="protein sequence ID" value="MFC4219004.1"/>
    <property type="molecule type" value="Genomic_DNA"/>
</dbReference>
<evidence type="ECO:0000313" key="2">
    <source>
        <dbReference type="Proteomes" id="UP001595841"/>
    </source>
</evidence>
<dbReference type="Proteomes" id="UP001595841">
    <property type="component" value="Unassembled WGS sequence"/>
</dbReference>
<comment type="caution">
    <text evidence="1">The sequence shown here is derived from an EMBL/GenBank/DDBJ whole genome shotgun (WGS) entry which is preliminary data.</text>
</comment>
<evidence type="ECO:0000313" key="1">
    <source>
        <dbReference type="EMBL" id="MFC4219004.1"/>
    </source>
</evidence>
<name>A0ABV8PJD0_9FLAO</name>
<proteinExistence type="predicted"/>
<accession>A0ABV8PJD0</accession>
<reference evidence="2" key="1">
    <citation type="journal article" date="2019" name="Int. J. Syst. Evol. Microbiol.">
        <title>The Global Catalogue of Microorganisms (GCM) 10K type strain sequencing project: providing services to taxonomists for standard genome sequencing and annotation.</title>
        <authorList>
            <consortium name="The Broad Institute Genomics Platform"/>
            <consortium name="The Broad Institute Genome Sequencing Center for Infectious Disease"/>
            <person name="Wu L."/>
            <person name="Ma J."/>
        </authorList>
    </citation>
    <scope>NUCLEOTIDE SEQUENCE [LARGE SCALE GENOMIC DNA]</scope>
    <source>
        <strain evidence="2">CGMCC 1.15774</strain>
    </source>
</reference>
<dbReference type="RefSeq" id="WP_379762395.1">
    <property type="nucleotide sequence ID" value="NZ_JBHSCL010000003.1"/>
</dbReference>
<protein>
    <submittedName>
        <fullName evidence="1">Uncharacterized protein</fullName>
    </submittedName>
</protein>
<sequence>MNNNIETLLSVIKQYLEQHTIPCSEHGDSLLIDFRILLGHQVEFISGFAKEMGFQTKLMPCNDSKGFIIEFKKFIEVKLKGFESDQKNT</sequence>
<gene>
    <name evidence="1" type="ORF">ACFOWS_02600</name>
</gene>
<keyword evidence="2" id="KW-1185">Reference proteome</keyword>
<organism evidence="1 2">
    <name type="scientific">Flagellimonas marina</name>
    <dbReference type="NCBI Taxonomy" id="1775168"/>
    <lineage>
        <taxon>Bacteria</taxon>
        <taxon>Pseudomonadati</taxon>
        <taxon>Bacteroidota</taxon>
        <taxon>Flavobacteriia</taxon>
        <taxon>Flavobacteriales</taxon>
        <taxon>Flavobacteriaceae</taxon>
        <taxon>Flagellimonas</taxon>
    </lineage>
</organism>